<evidence type="ECO:0000256" key="2">
    <source>
        <dbReference type="ARBA" id="ARBA00022747"/>
    </source>
</evidence>
<dbReference type="Pfam" id="PF01420">
    <property type="entry name" value="Methylase_S"/>
    <property type="match status" value="2"/>
</dbReference>
<organism evidence="5 6">
    <name type="scientific">Thiorhodovibrio frisius</name>
    <dbReference type="NCBI Taxonomy" id="631362"/>
    <lineage>
        <taxon>Bacteria</taxon>
        <taxon>Pseudomonadati</taxon>
        <taxon>Pseudomonadota</taxon>
        <taxon>Gammaproteobacteria</taxon>
        <taxon>Chromatiales</taxon>
        <taxon>Chromatiaceae</taxon>
        <taxon>Thiorhodovibrio</taxon>
    </lineage>
</organism>
<protein>
    <submittedName>
        <fullName evidence="5">Restriction endonuclease S subunit</fullName>
    </submittedName>
</protein>
<evidence type="ECO:0000256" key="1">
    <source>
        <dbReference type="ARBA" id="ARBA00010923"/>
    </source>
</evidence>
<evidence type="ECO:0000256" key="3">
    <source>
        <dbReference type="ARBA" id="ARBA00023125"/>
    </source>
</evidence>
<dbReference type="RefSeq" id="WP_009147031.1">
    <property type="nucleotide sequence ID" value="NZ_JH603168.1"/>
</dbReference>
<dbReference type="PANTHER" id="PTHR30408:SF12">
    <property type="entry name" value="TYPE I RESTRICTION ENZYME MJAVIII SPECIFICITY SUBUNIT"/>
    <property type="match status" value="1"/>
</dbReference>
<dbReference type="HOGENOM" id="CLU_021095_1_2_6"/>
<keyword evidence="2" id="KW-0680">Restriction system</keyword>
<dbReference type="InterPro" id="IPR000055">
    <property type="entry name" value="Restrct_endonuc_typeI_TRD"/>
</dbReference>
<reference evidence="5 6" key="2">
    <citation type="submission" date="2011-11" db="EMBL/GenBank/DDBJ databases">
        <authorList>
            <consortium name="US DOE Joint Genome Institute"/>
            <person name="Lucas S."/>
            <person name="Han J."/>
            <person name="Lapidus A."/>
            <person name="Cheng J.-F."/>
            <person name="Goodwin L."/>
            <person name="Pitluck S."/>
            <person name="Peters L."/>
            <person name="Ovchinnikova G."/>
            <person name="Zhang X."/>
            <person name="Detter J.C."/>
            <person name="Han C."/>
            <person name="Tapia R."/>
            <person name="Land M."/>
            <person name="Hauser L."/>
            <person name="Kyrpides N."/>
            <person name="Ivanova N."/>
            <person name="Pagani I."/>
            <person name="Vogl K."/>
            <person name="Liu Z."/>
            <person name="Overmann J."/>
            <person name="Frigaard N.-U."/>
            <person name="Bryant D."/>
            <person name="Woyke T."/>
        </authorList>
    </citation>
    <scope>NUCLEOTIDE SEQUENCE [LARGE SCALE GENOMIC DNA]</scope>
    <source>
        <strain evidence="5 6">970</strain>
    </source>
</reference>
<evidence type="ECO:0000313" key="5">
    <source>
        <dbReference type="EMBL" id="EIC22946.1"/>
    </source>
</evidence>
<keyword evidence="6" id="KW-1185">Reference proteome</keyword>
<dbReference type="EMBL" id="JH603168">
    <property type="protein sequence ID" value="EIC22946.1"/>
    <property type="molecule type" value="Genomic_DNA"/>
</dbReference>
<proteinExistence type="inferred from homology"/>
<keyword evidence="5" id="KW-0540">Nuclease</keyword>
<dbReference type="Gene3D" id="1.10.287.1120">
    <property type="entry name" value="Bipartite methylase S protein"/>
    <property type="match status" value="1"/>
</dbReference>
<feature type="domain" description="Type I restriction modification DNA specificity" evidence="4">
    <location>
        <begin position="296"/>
        <end position="401"/>
    </location>
</feature>
<evidence type="ECO:0000313" key="6">
    <source>
        <dbReference type="Proteomes" id="UP000002964"/>
    </source>
</evidence>
<name>H8YWX0_9GAMM</name>
<gene>
    <name evidence="5" type="ORF">Thi970DRAFT_00588</name>
</gene>
<dbReference type="STRING" id="631362.Thi970DRAFT_00588"/>
<dbReference type="CDD" id="cd17244">
    <property type="entry name" value="RMtype1_S_Apa101655I-TRD2-CR2_like"/>
    <property type="match status" value="1"/>
</dbReference>
<dbReference type="eggNOG" id="COG0732">
    <property type="taxonomic scope" value="Bacteria"/>
</dbReference>
<feature type="domain" description="Type I restriction modification DNA specificity" evidence="4">
    <location>
        <begin position="24"/>
        <end position="193"/>
    </location>
</feature>
<accession>H8YWX0</accession>
<dbReference type="InterPro" id="IPR052021">
    <property type="entry name" value="Type-I_RS_S_subunit"/>
</dbReference>
<dbReference type="GO" id="GO:0009307">
    <property type="term" value="P:DNA restriction-modification system"/>
    <property type="evidence" value="ECO:0007669"/>
    <property type="project" value="UniProtKB-KW"/>
</dbReference>
<dbReference type="InterPro" id="IPR044946">
    <property type="entry name" value="Restrct_endonuc_typeI_TRD_sf"/>
</dbReference>
<dbReference type="Proteomes" id="UP000002964">
    <property type="component" value="Unassembled WGS sequence"/>
</dbReference>
<dbReference type="PANTHER" id="PTHR30408">
    <property type="entry name" value="TYPE-1 RESTRICTION ENZYME ECOKI SPECIFICITY PROTEIN"/>
    <property type="match status" value="1"/>
</dbReference>
<evidence type="ECO:0000259" key="4">
    <source>
        <dbReference type="Pfam" id="PF01420"/>
    </source>
</evidence>
<dbReference type="SUPFAM" id="SSF116734">
    <property type="entry name" value="DNA methylase specificity domain"/>
    <property type="match status" value="2"/>
</dbReference>
<dbReference type="Gene3D" id="3.90.220.20">
    <property type="entry name" value="DNA methylase specificity domains"/>
    <property type="match status" value="2"/>
</dbReference>
<sequence>MSLNSQYSSYRDSGISWLVQVPTHWKVTKVKHEAPFQVGWTPPTKNDANFEGNNLWANISDLKSKVILDTAKRISDAAASTASMEITPKGSLLYSFKLSVGTVAFAGTDMYTNEAIASFLDDTGLPLDYLYYAFPIFVIQNAATNIYGARILNQELIKNADLLAPPFEEALQIAKFLDYETAKIDALIEKQQQLIALLKEKRQAVISHAVTKGLNPDAPMRDSGVEWLGEVPAHWKVVRLKHLTHGATSGPYGSSLTKAMYSQSGIRVYGQQQAIAGDFAVGDYYITERKFAEMTRYEVFPDDVLITVMGTIGRVAVVPMNVERGIINPRLVRYKADMTRILPAFLCQSLLGDLSQARMKLTAQGSTMEGLNMQILGNLPVPYPPLNEQAEILAEVDRTGRKLDKLIESSSQATELLRERRTTLISAAVTGKIDVRGWKAPDAAAQAEAA</sequence>
<keyword evidence="5" id="KW-0378">Hydrolase</keyword>
<dbReference type="AlphaFoldDB" id="H8YWX0"/>
<reference evidence="6" key="1">
    <citation type="submission" date="2011-06" db="EMBL/GenBank/DDBJ databases">
        <authorList>
            <consortium name="US DOE Joint Genome Institute (JGI-PGF)"/>
            <person name="Lucas S."/>
            <person name="Han J."/>
            <person name="Lapidus A."/>
            <person name="Cheng J.-F."/>
            <person name="Goodwin L."/>
            <person name="Pitluck S."/>
            <person name="Peters L."/>
            <person name="Land M.L."/>
            <person name="Hauser L."/>
            <person name="Vogl K."/>
            <person name="Liu Z."/>
            <person name="Overmann J."/>
            <person name="Frigaard N.-U."/>
            <person name="Bryant D.A."/>
            <person name="Woyke T.J."/>
        </authorList>
    </citation>
    <scope>NUCLEOTIDE SEQUENCE [LARGE SCALE GENOMIC DNA]</scope>
    <source>
        <strain evidence="6">970</strain>
    </source>
</reference>
<dbReference type="GO" id="GO:0004519">
    <property type="term" value="F:endonuclease activity"/>
    <property type="evidence" value="ECO:0007669"/>
    <property type="project" value="UniProtKB-KW"/>
</dbReference>
<dbReference type="GO" id="GO:0003677">
    <property type="term" value="F:DNA binding"/>
    <property type="evidence" value="ECO:0007669"/>
    <property type="project" value="UniProtKB-KW"/>
</dbReference>
<comment type="similarity">
    <text evidence="1">Belongs to the type-I restriction system S methylase family.</text>
</comment>
<keyword evidence="5" id="KW-0255">Endonuclease</keyword>
<keyword evidence="3" id="KW-0238">DNA-binding</keyword>